<dbReference type="OrthoDB" id="611282at2759"/>
<dbReference type="InterPro" id="IPR032675">
    <property type="entry name" value="LRR_dom_sf"/>
</dbReference>
<dbReference type="Gene3D" id="1.20.1280.50">
    <property type="match status" value="1"/>
</dbReference>
<evidence type="ECO:0000313" key="3">
    <source>
        <dbReference type="EMBL" id="TVU43187.1"/>
    </source>
</evidence>
<dbReference type="PANTHER" id="PTHR38926:SF71">
    <property type="entry name" value="OS08G0194350 PROTEIN"/>
    <property type="match status" value="1"/>
</dbReference>
<dbReference type="EMBL" id="RWGY01000005">
    <property type="protein sequence ID" value="TVU43187.1"/>
    <property type="molecule type" value="Genomic_DNA"/>
</dbReference>
<dbReference type="Pfam" id="PF12937">
    <property type="entry name" value="F-box-like"/>
    <property type="match status" value="1"/>
</dbReference>
<evidence type="ECO:0000256" key="1">
    <source>
        <dbReference type="SAM" id="MobiDB-lite"/>
    </source>
</evidence>
<gene>
    <name evidence="3" type="ORF">EJB05_09632</name>
</gene>
<feature type="non-terminal residue" evidence="3">
    <location>
        <position position="1"/>
    </location>
</feature>
<evidence type="ECO:0000259" key="2">
    <source>
        <dbReference type="Pfam" id="PF12937"/>
    </source>
</evidence>
<dbReference type="AlphaFoldDB" id="A0A5J9W5I2"/>
<reference evidence="3 4" key="1">
    <citation type="journal article" date="2019" name="Sci. Rep.">
        <title>A high-quality genome of Eragrostis curvula grass provides insights into Poaceae evolution and supports new strategies to enhance forage quality.</title>
        <authorList>
            <person name="Carballo J."/>
            <person name="Santos B.A.C.M."/>
            <person name="Zappacosta D."/>
            <person name="Garbus I."/>
            <person name="Selva J.P."/>
            <person name="Gallo C.A."/>
            <person name="Diaz A."/>
            <person name="Albertini E."/>
            <person name="Caccamo M."/>
            <person name="Echenique V."/>
        </authorList>
    </citation>
    <scope>NUCLEOTIDE SEQUENCE [LARGE SCALE GENOMIC DNA]</scope>
    <source>
        <strain evidence="4">cv. Victoria</strain>
        <tissue evidence="3">Leaf</tissue>
    </source>
</reference>
<feature type="compositionally biased region" description="Basic residues" evidence="1">
    <location>
        <begin position="7"/>
        <end position="25"/>
    </location>
</feature>
<organism evidence="3 4">
    <name type="scientific">Eragrostis curvula</name>
    <name type="common">weeping love grass</name>
    <dbReference type="NCBI Taxonomy" id="38414"/>
    <lineage>
        <taxon>Eukaryota</taxon>
        <taxon>Viridiplantae</taxon>
        <taxon>Streptophyta</taxon>
        <taxon>Embryophyta</taxon>
        <taxon>Tracheophyta</taxon>
        <taxon>Spermatophyta</taxon>
        <taxon>Magnoliopsida</taxon>
        <taxon>Liliopsida</taxon>
        <taxon>Poales</taxon>
        <taxon>Poaceae</taxon>
        <taxon>PACMAD clade</taxon>
        <taxon>Chloridoideae</taxon>
        <taxon>Eragrostideae</taxon>
        <taxon>Eragrostidinae</taxon>
        <taxon>Eragrostis</taxon>
    </lineage>
</organism>
<name>A0A5J9W5I2_9POAL</name>
<keyword evidence="4" id="KW-1185">Reference proteome</keyword>
<protein>
    <recommendedName>
        <fullName evidence="2">F-box domain-containing protein</fullName>
    </recommendedName>
</protein>
<accession>A0A5J9W5I2</accession>
<comment type="caution">
    <text evidence="3">The sequence shown here is derived from an EMBL/GenBank/DDBJ whole genome shotgun (WGS) entry which is preliminary data.</text>
</comment>
<sequence length="326" mass="36621">MSPLPLPRKKRNRRALRTLARRNRPRPPPPPRPAATGRYFHGMEAPQAPGARDWSELQVDALSLIFTKLGAIEVLMGAGLVCHSWLDAARSPDLWRSVDMSNPKVLEKMSGNVLCAMAKVAVDRSCGQLEAFVGKWFVTDDLLKYIGDRAPSLRRLSLISCDYVSTLGVAGAIKKFPLLADLELSLCLKVSGMYVFKAIGKSCTQLKRFICCEQGVRIIYEDNIIYYSEAMRKATMTKLHTLQLFGSIINNGELAAIMDNCPNLESLDIRYCFNIKMDDTLQAKCASIKSLRLPHDSVDDYEFMDKLPTWLHCREVIFLDSDGELE</sequence>
<proteinExistence type="predicted"/>
<dbReference type="FunFam" id="1.20.1280.50:FF:000037">
    <property type="entry name" value="F-box protein SKIP19"/>
    <property type="match status" value="1"/>
</dbReference>
<dbReference type="Gene3D" id="3.80.10.10">
    <property type="entry name" value="Ribonuclease Inhibitor"/>
    <property type="match status" value="2"/>
</dbReference>
<dbReference type="Gramene" id="TVU43187">
    <property type="protein sequence ID" value="TVU43187"/>
    <property type="gene ID" value="EJB05_09632"/>
</dbReference>
<dbReference type="InterPro" id="IPR036047">
    <property type="entry name" value="F-box-like_dom_sf"/>
</dbReference>
<feature type="region of interest" description="Disordered" evidence="1">
    <location>
        <begin position="1"/>
        <end position="39"/>
    </location>
</feature>
<dbReference type="Proteomes" id="UP000324897">
    <property type="component" value="Unassembled WGS sequence"/>
</dbReference>
<feature type="domain" description="F-box" evidence="2">
    <location>
        <begin position="60"/>
        <end position="100"/>
    </location>
</feature>
<evidence type="ECO:0000313" key="4">
    <source>
        <dbReference type="Proteomes" id="UP000324897"/>
    </source>
</evidence>
<dbReference type="PANTHER" id="PTHR38926">
    <property type="entry name" value="F-BOX DOMAIN CONTAINING PROTEIN, EXPRESSED"/>
    <property type="match status" value="1"/>
</dbReference>
<dbReference type="SUPFAM" id="SSF81383">
    <property type="entry name" value="F-box domain"/>
    <property type="match status" value="1"/>
</dbReference>
<dbReference type="SUPFAM" id="SSF52047">
    <property type="entry name" value="RNI-like"/>
    <property type="match status" value="1"/>
</dbReference>
<dbReference type="InterPro" id="IPR001810">
    <property type="entry name" value="F-box_dom"/>
</dbReference>